<evidence type="ECO:0000259" key="1">
    <source>
        <dbReference type="Pfam" id="PF13470"/>
    </source>
</evidence>
<dbReference type="eggNOG" id="COG1569">
    <property type="taxonomic scope" value="Bacteria"/>
</dbReference>
<dbReference type="SUPFAM" id="SSF88723">
    <property type="entry name" value="PIN domain-like"/>
    <property type="match status" value="1"/>
</dbReference>
<dbReference type="InterPro" id="IPR002850">
    <property type="entry name" value="PIN_toxin-like"/>
</dbReference>
<dbReference type="InterPro" id="IPR029060">
    <property type="entry name" value="PIN-like_dom_sf"/>
</dbReference>
<reference evidence="2 3" key="1">
    <citation type="submission" date="2012-05" db="EMBL/GenBank/DDBJ databases">
        <title>The Genome Sequence of Sutterella wadsworthensis 2_1_59BFAA.</title>
        <authorList>
            <consortium name="The Broad Institute Genome Sequencing Platform"/>
            <person name="Earl A."/>
            <person name="Ward D."/>
            <person name="Feldgarden M."/>
            <person name="Gevers D."/>
            <person name="Daigneault M."/>
            <person name="Strauss J."/>
            <person name="Allen-Vercoe E."/>
            <person name="Walker B."/>
            <person name="Young S.K."/>
            <person name="Zeng Q."/>
            <person name="Gargeya S."/>
            <person name="Fitzgerald M."/>
            <person name="Haas B."/>
            <person name="Abouelleil A."/>
            <person name="Alvarado L."/>
            <person name="Arachchi H.M."/>
            <person name="Berlin A.M."/>
            <person name="Chapman S.B."/>
            <person name="Goldberg J."/>
            <person name="Griggs A."/>
            <person name="Gujja S."/>
            <person name="Hansen M."/>
            <person name="Howarth C."/>
            <person name="Imamovic A."/>
            <person name="Larimer J."/>
            <person name="McCowen C."/>
            <person name="Montmayeur A."/>
            <person name="Murphy C."/>
            <person name="Neiman D."/>
            <person name="Pearson M."/>
            <person name="Priest M."/>
            <person name="Roberts A."/>
            <person name="Saif S."/>
            <person name="Shea T."/>
            <person name="Sisk P."/>
            <person name="Sykes S."/>
            <person name="Wortman J."/>
            <person name="Nusbaum C."/>
            <person name="Birren B."/>
        </authorList>
    </citation>
    <scope>NUCLEOTIDE SEQUENCE [LARGE SCALE GENOMIC DNA]</scope>
    <source>
        <strain evidence="2 3">2_1_59BFAA</strain>
    </source>
</reference>
<gene>
    <name evidence="2" type="ORF">HMPREF9465_00152</name>
</gene>
<accession>K1JWU1</accession>
<evidence type="ECO:0000313" key="2">
    <source>
        <dbReference type="EMBL" id="EKB32137.1"/>
    </source>
</evidence>
<dbReference type="OrthoDB" id="9802272at2"/>
<protein>
    <recommendedName>
        <fullName evidence="1">PIN domain-containing protein</fullName>
    </recommendedName>
</protein>
<feature type="domain" description="PIN" evidence="1">
    <location>
        <begin position="28"/>
        <end position="141"/>
    </location>
</feature>
<dbReference type="PANTHER" id="PTHR34610:SF3">
    <property type="entry name" value="SSL7007 PROTEIN"/>
    <property type="match status" value="1"/>
</dbReference>
<keyword evidence="3" id="KW-1185">Reference proteome</keyword>
<dbReference type="STRING" id="742823.HMPREF9465_00152"/>
<name>K1JWU1_9BURK</name>
<dbReference type="Pfam" id="PF13470">
    <property type="entry name" value="PIN_3"/>
    <property type="match status" value="1"/>
</dbReference>
<dbReference type="RefSeq" id="WP_005433177.1">
    <property type="nucleotide sequence ID" value="NZ_JH815513.1"/>
</dbReference>
<comment type="caution">
    <text evidence="2">The sequence shown here is derived from an EMBL/GenBank/DDBJ whole genome shotgun (WGS) entry which is preliminary data.</text>
</comment>
<dbReference type="InterPro" id="IPR002716">
    <property type="entry name" value="PIN_dom"/>
</dbReference>
<proteinExistence type="predicted"/>
<sequence>MPLTERLSSRVAAEALALAGSEPRGVPAVIDTNVVLDLIYWEDPHSEDLRRALEEGRIHALRSGEAVMELAEVLSRPAFTGDEDEAARLAALWCSMSVPVDEEKIREAADIITVQCRDPLDQKFFTLTLAGGAKLLVSKDKLVLKAGRKMKRYGACAFRPEETAARLDALS</sequence>
<dbReference type="EMBL" id="ADMG01000007">
    <property type="protein sequence ID" value="EKB32137.1"/>
    <property type="molecule type" value="Genomic_DNA"/>
</dbReference>
<dbReference type="PANTHER" id="PTHR34610">
    <property type="entry name" value="SSL7007 PROTEIN"/>
    <property type="match status" value="1"/>
</dbReference>
<dbReference type="PATRIC" id="fig|742823.3.peg.152"/>
<dbReference type="AlphaFoldDB" id="K1JWU1"/>
<dbReference type="Proteomes" id="UP000005835">
    <property type="component" value="Unassembled WGS sequence"/>
</dbReference>
<organism evidence="2 3">
    <name type="scientific">Sutterella wadsworthensis 2_1_59BFAA</name>
    <dbReference type="NCBI Taxonomy" id="742823"/>
    <lineage>
        <taxon>Bacteria</taxon>
        <taxon>Pseudomonadati</taxon>
        <taxon>Pseudomonadota</taxon>
        <taxon>Betaproteobacteria</taxon>
        <taxon>Burkholderiales</taxon>
        <taxon>Sutterellaceae</taxon>
        <taxon>Sutterella</taxon>
    </lineage>
</organism>
<dbReference type="HOGENOM" id="CLU_116617_0_0_4"/>
<evidence type="ECO:0000313" key="3">
    <source>
        <dbReference type="Proteomes" id="UP000005835"/>
    </source>
</evidence>